<dbReference type="EC" id="1.13.11.-" evidence="6"/>
<organism evidence="8">
    <name type="scientific">Streptantibioticus silvisoli</name>
    <dbReference type="NCBI Taxonomy" id="2705255"/>
    <lineage>
        <taxon>Bacteria</taxon>
        <taxon>Bacillati</taxon>
        <taxon>Actinomycetota</taxon>
        <taxon>Actinomycetes</taxon>
        <taxon>Kitasatosporales</taxon>
        <taxon>Streptomycetaceae</taxon>
        <taxon>Streptantibioticus</taxon>
    </lineage>
</organism>
<evidence type="ECO:0000256" key="5">
    <source>
        <dbReference type="PIRSR" id="PIRSR604294-1"/>
    </source>
</evidence>
<keyword evidence="6" id="KW-0223">Dioxygenase</keyword>
<comment type="cofactor">
    <cofactor evidence="5 6">
        <name>Fe(2+)</name>
        <dbReference type="ChEBI" id="CHEBI:29033"/>
    </cofactor>
    <text evidence="5 6">Binds 1 Fe(2+) ion per subunit.</text>
</comment>
<dbReference type="GO" id="GO:0046872">
    <property type="term" value="F:metal ion binding"/>
    <property type="evidence" value="ECO:0007669"/>
    <property type="project" value="UniProtKB-KW"/>
</dbReference>
<proteinExistence type="inferred from homology"/>
<dbReference type="RefSeq" id="WP_282698551.1">
    <property type="nucleotide sequence ID" value="NZ_JABXJJ020000007.1"/>
</dbReference>
<evidence type="ECO:0000313" key="8">
    <source>
        <dbReference type="EMBL" id="MDI5969038.1"/>
    </source>
</evidence>
<evidence type="ECO:0000256" key="4">
    <source>
        <dbReference type="ARBA" id="ARBA00023004"/>
    </source>
</evidence>
<feature type="binding site" evidence="5">
    <location>
        <position position="229"/>
    </location>
    <ligand>
        <name>Fe cation</name>
        <dbReference type="ChEBI" id="CHEBI:24875"/>
        <note>catalytic</note>
    </ligand>
</feature>
<keyword evidence="3 6" id="KW-0560">Oxidoreductase</keyword>
<feature type="binding site" evidence="5">
    <location>
        <position position="292"/>
    </location>
    <ligand>
        <name>Fe cation</name>
        <dbReference type="ChEBI" id="CHEBI:24875"/>
        <note>catalytic</note>
    </ligand>
</feature>
<evidence type="ECO:0000256" key="3">
    <source>
        <dbReference type="ARBA" id="ARBA00023002"/>
    </source>
</evidence>
<dbReference type="EMBL" id="JABXJJ020000007">
    <property type="protein sequence ID" value="MDI5969038.1"/>
    <property type="molecule type" value="Genomic_DNA"/>
</dbReference>
<dbReference type="InterPro" id="IPR004294">
    <property type="entry name" value="Carotenoid_Oase"/>
</dbReference>
<sequence>MTTAPQPPRTPPAPQPPHPRQPHPHPQQPHPQPARRAPSLTGHLAPVPDEIDGTRLAVTGMLPPELTGRYLRNGPNPRPGEDVPHWFTGPGMLHGVRLRDGRAEWYRNRWVRTRALEGVPYLDPAGRPDRAAVSANTHVIGHADKVFALVENGFPYEVTPDLETVGPCDFGGRLTTSMTAHPKTDPATGELLFFGYGAVPPYLTYHRLSAAGDLVESRQVEVPGGTMTHDFAITGTYAVWLDLPVVVDLALLGRGMPYRWDDGYGARIGLMRRDDPQAAVRWFPVDPCYVFHVGNAHEDAAGRVVLDAVRYTPEVFNHFWGGIGGFVPGGFVPGGFGAAPGSTVLHRWTLDPVAGTVTGEQLDDRDVEFPTHDDERTGLPSRFRYAAARDAVVKYDLERGTSAGYACGEGNAPGEAVFVPAPDAGRDEDAGWLLSIVSDRAGAGSDLLVLDAHDMSRVATVHLPRRVPVGFHGSWVPDAD</sequence>
<feature type="compositionally biased region" description="Pro residues" evidence="7">
    <location>
        <begin position="1"/>
        <end position="32"/>
    </location>
</feature>
<dbReference type="GO" id="GO:0016121">
    <property type="term" value="P:carotene catabolic process"/>
    <property type="evidence" value="ECO:0007669"/>
    <property type="project" value="TreeGrafter"/>
</dbReference>
<keyword evidence="4 5" id="KW-0408">Iron</keyword>
<dbReference type="Pfam" id="PF03055">
    <property type="entry name" value="RPE65"/>
    <property type="match status" value="1"/>
</dbReference>
<gene>
    <name evidence="8" type="ORF">POF50_006705</name>
</gene>
<dbReference type="PANTHER" id="PTHR10543:SF89">
    <property type="entry name" value="CAROTENOID 9,10(9',10')-CLEAVAGE DIOXYGENASE 1"/>
    <property type="match status" value="1"/>
</dbReference>
<protein>
    <recommendedName>
        <fullName evidence="6">Dioxygenase</fullName>
        <ecNumber evidence="6">1.13.11.-</ecNumber>
    </recommendedName>
</protein>
<reference evidence="8" key="1">
    <citation type="submission" date="2023-05" db="EMBL/GenBank/DDBJ databases">
        <title>Streptantibioticus silvisoli sp. nov., acidotolerant actinomycetes 1 from pine litter.</title>
        <authorList>
            <person name="Swiecimska M."/>
            <person name="Golinska P."/>
            <person name="Sangal V."/>
            <person name="Wachnowicz B."/>
            <person name="Goodfellow M."/>
        </authorList>
    </citation>
    <scope>NUCLEOTIDE SEQUENCE</scope>
    <source>
        <strain evidence="8">SL13</strain>
    </source>
</reference>
<dbReference type="GO" id="GO:0010436">
    <property type="term" value="F:carotenoid dioxygenase activity"/>
    <property type="evidence" value="ECO:0007669"/>
    <property type="project" value="TreeGrafter"/>
</dbReference>
<evidence type="ECO:0000256" key="6">
    <source>
        <dbReference type="RuleBase" id="RU364048"/>
    </source>
</evidence>
<comment type="similarity">
    <text evidence="1 6">Belongs to the carotenoid oxygenase family.</text>
</comment>
<comment type="caution">
    <text evidence="8">The sequence shown here is derived from an EMBL/GenBank/DDBJ whole genome shotgun (WGS) entry which is preliminary data.</text>
</comment>
<evidence type="ECO:0000256" key="2">
    <source>
        <dbReference type="ARBA" id="ARBA00022723"/>
    </source>
</evidence>
<evidence type="ECO:0000256" key="1">
    <source>
        <dbReference type="ARBA" id="ARBA00006787"/>
    </source>
</evidence>
<evidence type="ECO:0000256" key="7">
    <source>
        <dbReference type="SAM" id="MobiDB-lite"/>
    </source>
</evidence>
<keyword evidence="2 5" id="KW-0479">Metal-binding</keyword>
<dbReference type="PANTHER" id="PTHR10543">
    <property type="entry name" value="BETA-CAROTENE DIOXYGENASE"/>
    <property type="match status" value="1"/>
</dbReference>
<feature type="region of interest" description="Disordered" evidence="7">
    <location>
        <begin position="1"/>
        <end position="53"/>
    </location>
</feature>
<dbReference type="AlphaFoldDB" id="A0AA90H119"/>
<feature type="binding site" evidence="5">
    <location>
        <position position="181"/>
    </location>
    <ligand>
        <name>Fe cation</name>
        <dbReference type="ChEBI" id="CHEBI:24875"/>
        <note>catalytic</note>
    </ligand>
</feature>
<accession>A0AA90H119</accession>
<name>A0AA90H119_9ACTN</name>
<feature type="binding site" evidence="5">
    <location>
        <position position="472"/>
    </location>
    <ligand>
        <name>Fe cation</name>
        <dbReference type="ChEBI" id="CHEBI:24875"/>
        <note>catalytic</note>
    </ligand>
</feature>